<feature type="domain" description="Glucose-methanol-choline oxidoreductase N-terminal" evidence="6">
    <location>
        <begin position="256"/>
        <end position="270"/>
    </location>
</feature>
<evidence type="ECO:0000313" key="8">
    <source>
        <dbReference type="Proteomes" id="UP000192132"/>
    </source>
</evidence>
<dbReference type="Pfam" id="PF05199">
    <property type="entry name" value="GMC_oxred_C"/>
    <property type="match status" value="1"/>
</dbReference>
<dbReference type="PANTHER" id="PTHR11552:SF147">
    <property type="entry name" value="CHOLINE DEHYDROGENASE, MITOCHONDRIAL"/>
    <property type="match status" value="1"/>
</dbReference>
<evidence type="ECO:0000256" key="3">
    <source>
        <dbReference type="ARBA" id="ARBA00022630"/>
    </source>
</evidence>
<dbReference type="OrthoDB" id="9785276at2"/>
<evidence type="ECO:0000313" key="7">
    <source>
        <dbReference type="EMBL" id="ONG41275.1"/>
    </source>
</evidence>
<dbReference type="InterPro" id="IPR012132">
    <property type="entry name" value="GMC_OxRdtase"/>
</dbReference>
<evidence type="ECO:0000256" key="1">
    <source>
        <dbReference type="ARBA" id="ARBA00001974"/>
    </source>
</evidence>
<dbReference type="SUPFAM" id="SSF54373">
    <property type="entry name" value="FAD-linked reductases, C-terminal domain"/>
    <property type="match status" value="1"/>
</dbReference>
<proteinExistence type="inferred from homology"/>
<dbReference type="EMBL" id="MLCN01000013">
    <property type="protein sequence ID" value="ONG41275.1"/>
    <property type="molecule type" value="Genomic_DNA"/>
</dbReference>
<dbReference type="InterPro" id="IPR036188">
    <property type="entry name" value="FAD/NAD-bd_sf"/>
</dbReference>
<organism evidence="7 8">
    <name type="scientific">Alkanindiges hydrocarboniclasticus</name>
    <dbReference type="NCBI Taxonomy" id="1907941"/>
    <lineage>
        <taxon>Bacteria</taxon>
        <taxon>Pseudomonadati</taxon>
        <taxon>Pseudomonadota</taxon>
        <taxon>Gammaproteobacteria</taxon>
        <taxon>Moraxellales</taxon>
        <taxon>Moraxellaceae</taxon>
        <taxon>Alkanindiges</taxon>
    </lineage>
</organism>
<dbReference type="GO" id="GO:0019285">
    <property type="term" value="P:glycine betaine biosynthetic process from choline"/>
    <property type="evidence" value="ECO:0007669"/>
    <property type="project" value="TreeGrafter"/>
</dbReference>
<dbReference type="Gene3D" id="3.50.50.60">
    <property type="entry name" value="FAD/NAD(P)-binding domain"/>
    <property type="match status" value="1"/>
</dbReference>
<dbReference type="GO" id="GO:0016020">
    <property type="term" value="C:membrane"/>
    <property type="evidence" value="ECO:0007669"/>
    <property type="project" value="TreeGrafter"/>
</dbReference>
<dbReference type="PIRSF" id="PIRSF000137">
    <property type="entry name" value="Alcohol_oxidase"/>
    <property type="match status" value="1"/>
</dbReference>
<dbReference type="Proteomes" id="UP000192132">
    <property type="component" value="Unassembled WGS sequence"/>
</dbReference>
<evidence type="ECO:0000256" key="4">
    <source>
        <dbReference type="ARBA" id="ARBA00022827"/>
    </source>
</evidence>
<dbReference type="PROSITE" id="PS00624">
    <property type="entry name" value="GMC_OXRED_2"/>
    <property type="match status" value="1"/>
</dbReference>
<dbReference type="GO" id="GO:0008812">
    <property type="term" value="F:choline dehydrogenase activity"/>
    <property type="evidence" value="ECO:0007669"/>
    <property type="project" value="TreeGrafter"/>
</dbReference>
<dbReference type="AlphaFoldDB" id="A0A1S8CXA8"/>
<dbReference type="Pfam" id="PF00732">
    <property type="entry name" value="GMC_oxred_N"/>
    <property type="match status" value="1"/>
</dbReference>
<keyword evidence="8" id="KW-1185">Reference proteome</keyword>
<keyword evidence="4 5" id="KW-0274">FAD</keyword>
<evidence type="ECO:0000256" key="2">
    <source>
        <dbReference type="ARBA" id="ARBA00010790"/>
    </source>
</evidence>
<dbReference type="InterPro" id="IPR000172">
    <property type="entry name" value="GMC_OxRdtase_N"/>
</dbReference>
<comment type="caution">
    <text evidence="7">The sequence shown here is derived from an EMBL/GenBank/DDBJ whole genome shotgun (WGS) entry which is preliminary data.</text>
</comment>
<gene>
    <name evidence="7" type="ORF">BKE30_05725</name>
</gene>
<dbReference type="GO" id="GO:0050660">
    <property type="term" value="F:flavin adenine dinucleotide binding"/>
    <property type="evidence" value="ECO:0007669"/>
    <property type="project" value="InterPro"/>
</dbReference>
<evidence type="ECO:0000256" key="5">
    <source>
        <dbReference type="PIRSR" id="PIRSR000137-2"/>
    </source>
</evidence>
<sequence>MTESVYDFVIIGGGSAGCVLAGRLSEDPNVSVCLLEAGGNGNNWMVNTPAAAVLSIPTRLNNWAFETIAQPGLNGRKGYQPRGKGLGGCSAINAMVYVRGHRDDYDQWAALGNTGWSYEEVLPYFKKSEHNERIDNEYHGQHGPLNVCDLQTDNPLQQTYLQAAQQAGYPLNDDFNGAIQEGLGVYQVTQKNGERCSAARAYLLPHLGQRPNLHVITQASATRILIENNRATGVEYRQQKKLYTVQARCEVLLSAGAFQSPQILMLSGIGARAELEQHGIKVVKDLPGVGKNLHDHPDFIFGYKVKLIGGTFGLSPAGTFDLMKQLRLYRSNRRGLISTNFAECGGFLKTRPELDKPNLQLHFVVALVDNHARTMHGGHGISCHVCLLNPRSRGSVQISGPTIDNPILIDFKFLEDEQDVQDMVDGFKVTKKLMDAPAFAPIIKQDIFSGHIKTDDDIRELLRQRVDTVYHPVGSCKMGIDGMAVVDPELKVYGIDGLRVVDASVMPNVVNGNTNAPTIMIAEKAVDMIRESHQAKFADDADKVAIAEVVYA</sequence>
<protein>
    <submittedName>
        <fullName evidence="7">Glucose-methanol-choline oxidoreductase</fullName>
    </submittedName>
</protein>
<feature type="binding site" evidence="5">
    <location>
        <begin position="93"/>
        <end position="96"/>
    </location>
    <ligand>
        <name>FAD</name>
        <dbReference type="ChEBI" id="CHEBI:57692"/>
    </ligand>
</feature>
<accession>A0A1S8CXA8</accession>
<dbReference type="RefSeq" id="WP_076877652.1">
    <property type="nucleotide sequence ID" value="NZ_MLCN01000013.1"/>
</dbReference>
<dbReference type="SUPFAM" id="SSF51905">
    <property type="entry name" value="FAD/NAD(P)-binding domain"/>
    <property type="match status" value="1"/>
</dbReference>
<dbReference type="PANTHER" id="PTHR11552">
    <property type="entry name" value="GLUCOSE-METHANOL-CHOLINE GMC OXIDOREDUCTASE"/>
    <property type="match status" value="1"/>
</dbReference>
<comment type="cofactor">
    <cofactor evidence="1 5">
        <name>FAD</name>
        <dbReference type="ChEBI" id="CHEBI:57692"/>
    </cofactor>
</comment>
<name>A0A1S8CXA8_9GAMM</name>
<comment type="similarity">
    <text evidence="2">Belongs to the GMC oxidoreductase family.</text>
</comment>
<reference evidence="7 8" key="1">
    <citation type="submission" date="2016-10" db="EMBL/GenBank/DDBJ databases">
        <title>Draft Genome sequence of Alkanindiges sp. strain H1.</title>
        <authorList>
            <person name="Subhash Y."/>
            <person name="Lee S."/>
        </authorList>
    </citation>
    <scope>NUCLEOTIDE SEQUENCE [LARGE SCALE GENOMIC DNA]</scope>
    <source>
        <strain evidence="7 8">H1</strain>
    </source>
</reference>
<dbReference type="STRING" id="1907941.BKE30_05725"/>
<dbReference type="Gene3D" id="3.30.560.10">
    <property type="entry name" value="Glucose Oxidase, domain 3"/>
    <property type="match status" value="1"/>
</dbReference>
<evidence type="ECO:0000259" key="6">
    <source>
        <dbReference type="PROSITE" id="PS00624"/>
    </source>
</evidence>
<dbReference type="InterPro" id="IPR007867">
    <property type="entry name" value="GMC_OxRtase_C"/>
</dbReference>
<keyword evidence="3" id="KW-0285">Flavoprotein</keyword>
<dbReference type="NCBIfam" id="NF002550">
    <property type="entry name" value="PRK02106.1"/>
    <property type="match status" value="1"/>
</dbReference>